<proteinExistence type="predicted"/>
<evidence type="ECO:0000313" key="2">
    <source>
        <dbReference type="Proteomes" id="UP000484858"/>
    </source>
</evidence>
<comment type="caution">
    <text evidence="1">The sequence shown here is derived from an EMBL/GenBank/DDBJ whole genome shotgun (WGS) entry which is preliminary data.</text>
</comment>
<name>A0A829WW36_GLUOY</name>
<dbReference type="EMBL" id="BARJ01000003">
    <property type="protein sequence ID" value="GEM16114.1"/>
    <property type="molecule type" value="Genomic_DNA"/>
</dbReference>
<reference evidence="1 2" key="1">
    <citation type="submission" date="2013-04" db="EMBL/GenBank/DDBJ databases">
        <title>Gluconobacter oxydans NBRC 3293 whole genome sequence.</title>
        <authorList>
            <person name="Matsutani M."/>
            <person name="Yakushi T."/>
            <person name="Matsushita K."/>
        </authorList>
    </citation>
    <scope>NUCLEOTIDE SEQUENCE [LARGE SCALE GENOMIC DNA]</scope>
    <source>
        <strain evidence="1 2">NBRC 3293</strain>
    </source>
</reference>
<protein>
    <submittedName>
        <fullName evidence="1">Uncharacterized protein</fullName>
    </submittedName>
</protein>
<dbReference type="Proteomes" id="UP000484858">
    <property type="component" value="Unassembled WGS sequence"/>
</dbReference>
<dbReference type="AlphaFoldDB" id="A0A829WW36"/>
<organism evidence="1 2">
    <name type="scientific">Gluconobacter oxydans NBRC 3293</name>
    <dbReference type="NCBI Taxonomy" id="1315969"/>
    <lineage>
        <taxon>Bacteria</taxon>
        <taxon>Pseudomonadati</taxon>
        <taxon>Pseudomonadota</taxon>
        <taxon>Alphaproteobacteria</taxon>
        <taxon>Acetobacterales</taxon>
        <taxon>Acetobacteraceae</taxon>
        <taxon>Gluconobacter</taxon>
    </lineage>
</organism>
<sequence>MAEGFAHTPKRHFMKLSRMRAYEFPKRLSAIARTMPRRGGDSKTSSNGNMDALSAGMVASLSQGAFPDPPGGCG</sequence>
<accession>A0A829WW36</accession>
<gene>
    <name evidence="1" type="ORF">NBRC3293_0611</name>
</gene>
<evidence type="ECO:0000313" key="1">
    <source>
        <dbReference type="EMBL" id="GEM16114.1"/>
    </source>
</evidence>